<dbReference type="CDD" id="cd03215">
    <property type="entry name" value="ABC_Carb_Monos_II"/>
    <property type="match status" value="1"/>
</dbReference>
<keyword evidence="5 9" id="KW-0547">Nucleotide-binding</keyword>
<name>A0ABU5ZQU7_9BACL</name>
<dbReference type="PANTHER" id="PTHR43790:SF7">
    <property type="entry name" value="GALACTOSE_METHYL GALACTOSIDE IMPORT ATP-BINDING PROTEIN MGLA"/>
    <property type="match status" value="1"/>
</dbReference>
<keyword evidence="12" id="KW-1185">Reference proteome</keyword>
<feature type="domain" description="ABC transporter" evidence="10">
    <location>
        <begin position="7"/>
        <end position="243"/>
    </location>
</feature>
<keyword evidence="4" id="KW-0677">Repeat</keyword>
<dbReference type="InterPro" id="IPR027417">
    <property type="entry name" value="P-loop_NTPase"/>
</dbReference>
<keyword evidence="6 9" id="KW-0067">ATP-binding</keyword>
<comment type="catalytic activity">
    <reaction evidence="9">
        <text>D-galactose(out) + ATP + H2O = D-galactose(in) + ADP + phosphate + H(+)</text>
        <dbReference type="Rhea" id="RHEA:60156"/>
        <dbReference type="ChEBI" id="CHEBI:4139"/>
        <dbReference type="ChEBI" id="CHEBI:15377"/>
        <dbReference type="ChEBI" id="CHEBI:15378"/>
        <dbReference type="ChEBI" id="CHEBI:30616"/>
        <dbReference type="ChEBI" id="CHEBI:43474"/>
        <dbReference type="ChEBI" id="CHEBI:456216"/>
        <dbReference type="EC" id="7.5.2.11"/>
    </reaction>
</comment>
<dbReference type="InterPro" id="IPR003439">
    <property type="entry name" value="ABC_transporter-like_ATP-bd"/>
</dbReference>
<evidence type="ECO:0000259" key="10">
    <source>
        <dbReference type="PROSITE" id="PS50893"/>
    </source>
</evidence>
<keyword evidence="8 9" id="KW-0472">Membrane</keyword>
<accession>A0ABU5ZQU7</accession>
<dbReference type="EC" id="7.5.2.11" evidence="9"/>
<comment type="subcellular location">
    <subcellularLocation>
        <location evidence="9">Cell membrane</location>
        <topology evidence="9">Peripheral membrane protein</topology>
    </subcellularLocation>
</comment>
<dbReference type="SUPFAM" id="SSF52540">
    <property type="entry name" value="P-loop containing nucleoside triphosphate hydrolases"/>
    <property type="match status" value="2"/>
</dbReference>
<proteinExistence type="inferred from homology"/>
<evidence type="ECO:0000313" key="12">
    <source>
        <dbReference type="Proteomes" id="UP001310386"/>
    </source>
</evidence>
<keyword evidence="1 9" id="KW-0813">Transport</keyword>
<evidence type="ECO:0000256" key="5">
    <source>
        <dbReference type="ARBA" id="ARBA00022741"/>
    </source>
</evidence>
<evidence type="ECO:0000256" key="7">
    <source>
        <dbReference type="ARBA" id="ARBA00022967"/>
    </source>
</evidence>
<evidence type="ECO:0000256" key="3">
    <source>
        <dbReference type="ARBA" id="ARBA00022597"/>
    </source>
</evidence>
<evidence type="ECO:0000313" key="11">
    <source>
        <dbReference type="EMBL" id="MEB3104016.1"/>
    </source>
</evidence>
<dbReference type="InterPro" id="IPR050107">
    <property type="entry name" value="ABC_carbohydrate_import_ATPase"/>
</dbReference>
<dbReference type="PANTHER" id="PTHR43790">
    <property type="entry name" value="CARBOHYDRATE TRANSPORT ATP-BINDING PROTEIN MG119-RELATED"/>
    <property type="match status" value="1"/>
</dbReference>
<keyword evidence="7 9" id="KW-1278">Translocase</keyword>
<feature type="domain" description="ABC transporter" evidence="10">
    <location>
        <begin position="253"/>
        <end position="493"/>
    </location>
</feature>
<dbReference type="Gene3D" id="3.40.50.300">
    <property type="entry name" value="P-loop containing nucleotide triphosphate hydrolases"/>
    <property type="match status" value="2"/>
</dbReference>
<keyword evidence="2 9" id="KW-1003">Cell membrane</keyword>
<evidence type="ECO:0000256" key="9">
    <source>
        <dbReference type="RuleBase" id="RU367029"/>
    </source>
</evidence>
<dbReference type="PROSITE" id="PS50893">
    <property type="entry name" value="ABC_TRANSPORTER_2"/>
    <property type="match status" value="2"/>
</dbReference>
<organism evidence="11 12">
    <name type="scientific">Ferviditalea candida</name>
    <dbReference type="NCBI Taxonomy" id="3108399"/>
    <lineage>
        <taxon>Bacteria</taxon>
        <taxon>Bacillati</taxon>
        <taxon>Bacillota</taxon>
        <taxon>Bacilli</taxon>
        <taxon>Bacillales</taxon>
        <taxon>Paenibacillaceae</taxon>
        <taxon>Ferviditalea</taxon>
    </lineage>
</organism>
<gene>
    <name evidence="11" type="ORF">VF724_20595</name>
</gene>
<keyword evidence="3 9" id="KW-0762">Sugar transport</keyword>
<comment type="caution">
    <text evidence="11">The sequence shown here is derived from an EMBL/GenBank/DDBJ whole genome shotgun (WGS) entry which is preliminary data.</text>
</comment>
<evidence type="ECO:0000256" key="2">
    <source>
        <dbReference type="ARBA" id="ARBA00022475"/>
    </source>
</evidence>
<comment type="function">
    <text evidence="9">Part of an ABC transporter complex involved in carbohydrate import. Could be involved in ribose, galactose and/or methyl galactoside import. Responsible for energy coupling to the transport system.</text>
</comment>
<dbReference type="Pfam" id="PF00005">
    <property type="entry name" value="ABC_tran"/>
    <property type="match status" value="2"/>
</dbReference>
<dbReference type="InterPro" id="IPR003593">
    <property type="entry name" value="AAA+_ATPase"/>
</dbReference>
<dbReference type="RefSeq" id="WP_371756141.1">
    <property type="nucleotide sequence ID" value="NZ_JAYJLD010000067.1"/>
</dbReference>
<evidence type="ECO:0000256" key="8">
    <source>
        <dbReference type="ARBA" id="ARBA00023136"/>
    </source>
</evidence>
<reference evidence="11" key="1">
    <citation type="submission" date="2023-12" db="EMBL/GenBank/DDBJ databases">
        <title>Fervidustalea candida gen. nov., sp. nov., a novel member of the family Paenibacillaceae isolated from a geothermal area.</title>
        <authorList>
            <person name="Li W.-J."/>
            <person name="Jiao J.-Y."/>
            <person name="Chen Y."/>
        </authorList>
    </citation>
    <scope>NUCLEOTIDE SEQUENCE</scope>
    <source>
        <strain evidence="11">SYSU GA230002</strain>
    </source>
</reference>
<dbReference type="EMBL" id="JAYJLD010000067">
    <property type="protein sequence ID" value="MEB3104016.1"/>
    <property type="molecule type" value="Genomic_DNA"/>
</dbReference>
<evidence type="ECO:0000256" key="6">
    <source>
        <dbReference type="ARBA" id="ARBA00022840"/>
    </source>
</evidence>
<dbReference type="CDD" id="cd03216">
    <property type="entry name" value="ABC_Carb_Monos_I"/>
    <property type="match status" value="1"/>
</dbReference>
<evidence type="ECO:0000256" key="4">
    <source>
        <dbReference type="ARBA" id="ARBA00022737"/>
    </source>
</evidence>
<protein>
    <recommendedName>
        <fullName evidence="9">Ribose/galactose/methyl galactoside import ATP-binding protein</fullName>
        <ecNumber evidence="9">7.5.2.11</ecNumber>
    </recommendedName>
</protein>
<dbReference type="SMART" id="SM00382">
    <property type="entry name" value="AAA"/>
    <property type="match status" value="2"/>
</dbReference>
<sequence>MSSEYILELTDITKEFPGVKALDQIRLKVRKGTVHALMGENGAGKSTLMKIIFGIYIPDKGSIKFKGEEIKLSGSKDALRRGISMIHQELTPVPLMTVAENIFLGRESTLGFGWINKKKMVEETRKLFESLQIDINPNAKMVDLSIANMQMVEIAAAVSYNADLIIMDEPTSAITDKEVEQLFQIIASLKSKGVSIIYISHKMGEIFRICDDITVFRDGQCIGTKSVNELNQEILIQMMVGREIKQVFHKDEAEIGEVMLSVKNLTRKGKFQNISFEVRRGEILGIAGLMGAGRTEVIESIFGIHPPDSGEFYIKGKKVEIKSPRDAIKNRMGLLTEDRKITGAFLPLTVKDNMIVSSINDYLNKFGLLKRQLVNDMCSAFVDRLSIKTPSLNQHIVNLSGGNQQKVLLARWLLNNPDILILDEPTRGIDVGAKSEIHKLMSRLAQTGKAIIMISSELPEILGMSDRIMVMHEGHKKGELNRAEASQEKIMELAYR</sequence>
<dbReference type="GO" id="GO:0005524">
    <property type="term" value="F:ATP binding"/>
    <property type="evidence" value="ECO:0007669"/>
    <property type="project" value="UniProtKB-KW"/>
</dbReference>
<dbReference type="InterPro" id="IPR017871">
    <property type="entry name" value="ABC_transporter-like_CS"/>
</dbReference>
<dbReference type="PROSITE" id="PS00211">
    <property type="entry name" value="ABC_TRANSPORTER_1"/>
    <property type="match status" value="1"/>
</dbReference>
<dbReference type="Proteomes" id="UP001310386">
    <property type="component" value="Unassembled WGS sequence"/>
</dbReference>
<evidence type="ECO:0000256" key="1">
    <source>
        <dbReference type="ARBA" id="ARBA00022448"/>
    </source>
</evidence>
<comment type="similarity">
    <text evidence="9">Belongs to the ABC transporter superfamily.</text>
</comment>